<dbReference type="SUPFAM" id="SSF53795">
    <property type="entry name" value="PEP carboxykinase-like"/>
    <property type="match status" value="1"/>
</dbReference>
<evidence type="ECO:0000313" key="2">
    <source>
        <dbReference type="Proteomes" id="UP000284006"/>
    </source>
</evidence>
<evidence type="ECO:0000313" key="1">
    <source>
        <dbReference type="EMBL" id="RJG23255.1"/>
    </source>
</evidence>
<organism evidence="1 2">
    <name type="scientific">Massilia cavernae</name>
    <dbReference type="NCBI Taxonomy" id="2320864"/>
    <lineage>
        <taxon>Bacteria</taxon>
        <taxon>Pseudomonadati</taxon>
        <taxon>Pseudomonadota</taxon>
        <taxon>Betaproteobacteria</taxon>
        <taxon>Burkholderiales</taxon>
        <taxon>Oxalobacteraceae</taxon>
        <taxon>Telluria group</taxon>
        <taxon>Massilia</taxon>
    </lineage>
</organism>
<gene>
    <name evidence="1" type="ORF">D3872_04745</name>
</gene>
<dbReference type="NCBIfam" id="TIGR04352">
    <property type="entry name" value="HprK_rel_A"/>
    <property type="match status" value="1"/>
</dbReference>
<dbReference type="Gene3D" id="3.40.50.300">
    <property type="entry name" value="P-loop containing nucleotide triphosphate hydrolases"/>
    <property type="match status" value="1"/>
</dbReference>
<dbReference type="OrthoDB" id="4544211at2"/>
<dbReference type="AlphaFoldDB" id="A0A418Y6C1"/>
<proteinExistence type="predicted"/>
<protein>
    <submittedName>
        <fullName evidence="1">HprK-related kinase A</fullName>
    </submittedName>
</protein>
<accession>A0A418Y6C1</accession>
<dbReference type="GO" id="GO:0016301">
    <property type="term" value="F:kinase activity"/>
    <property type="evidence" value="ECO:0007669"/>
    <property type="project" value="UniProtKB-KW"/>
</dbReference>
<name>A0A418Y6C1_9BURK</name>
<dbReference type="InterPro" id="IPR027417">
    <property type="entry name" value="P-loop_NTPase"/>
</dbReference>
<dbReference type="InterPro" id="IPR027600">
    <property type="entry name" value="HprK-rel_A"/>
</dbReference>
<reference evidence="1 2" key="1">
    <citation type="submission" date="2018-09" db="EMBL/GenBank/DDBJ databases">
        <authorList>
            <person name="Zhu H."/>
        </authorList>
    </citation>
    <scope>NUCLEOTIDE SEQUENCE [LARGE SCALE GENOMIC DNA]</scope>
    <source>
        <strain evidence="1 2">K1S02-61</strain>
    </source>
</reference>
<keyword evidence="1" id="KW-0808">Transferase</keyword>
<sequence length="304" mass="32755">MTVSTLGRAELGRRLAGPGLWLQTGAFVTRIRSPIDAVADGIALLYADYPLREDAGFADFHIALTRPGGLRRFVRPQVSFEYDGNVAFRPLPLAQAYPMFEWGLNWCVSSRAHGYLIIHAAVVEKEGRAAILPAPPGSGKSTLCAALVNNGWRLLSDELAMLRLEDGMLVPLPRPVSLKNGSIRVIGDYVPGAVFSRPVTDTTKGTVAHMKAPPDSIARALEPARPAWVIFPKYEAGAAARLERAGKAEAFMQLAANAFNYTLLGRQGFDALASIIGQSDSYSFSYSALDDALDTFARLAPPAP</sequence>
<comment type="caution">
    <text evidence="1">The sequence shown here is derived from an EMBL/GenBank/DDBJ whole genome shotgun (WGS) entry which is preliminary data.</text>
</comment>
<keyword evidence="1" id="KW-0418">Kinase</keyword>
<dbReference type="EMBL" id="QYUP01000044">
    <property type="protein sequence ID" value="RJG23255.1"/>
    <property type="molecule type" value="Genomic_DNA"/>
</dbReference>
<dbReference type="Proteomes" id="UP000284006">
    <property type="component" value="Unassembled WGS sequence"/>
</dbReference>
<keyword evidence="2" id="KW-1185">Reference proteome</keyword>